<name>A0A8T4CAU0_9ARCH</name>
<dbReference type="Gene3D" id="3.30.70.1280">
    <property type="entry name" value="SP0830-like domains"/>
    <property type="match status" value="1"/>
</dbReference>
<reference evidence="1" key="1">
    <citation type="submission" date="2019-03" db="EMBL/GenBank/DDBJ databases">
        <title>Lake Tanganyika Metagenome-Assembled Genomes (MAGs).</title>
        <authorList>
            <person name="Tran P."/>
        </authorList>
    </citation>
    <scope>NUCLEOTIDE SEQUENCE</scope>
    <source>
        <strain evidence="1">M_DeepCast_50m_m2_156</strain>
    </source>
</reference>
<dbReference type="PIRSF" id="PIRSF008502">
    <property type="entry name" value="UCP008502"/>
    <property type="match status" value="1"/>
</dbReference>
<evidence type="ECO:0000313" key="2">
    <source>
        <dbReference type="Proteomes" id="UP000774699"/>
    </source>
</evidence>
<dbReference type="SUPFAM" id="SSF160379">
    <property type="entry name" value="SP0830-like"/>
    <property type="match status" value="1"/>
</dbReference>
<proteinExistence type="predicted"/>
<dbReference type="EMBL" id="VGJJ01000018">
    <property type="protein sequence ID" value="MBM3282245.1"/>
    <property type="molecule type" value="Genomic_DNA"/>
</dbReference>
<sequence>MGMVFYVAFLRGVNVFGTWVKMEDIRKRLMSAGLQDVQTYIQSGNIFFTSPDKDEHALQDKISKEITKLAGKEIHVAVFPRVELHVLLSANPFQKTNAKPEDKKSIIFLMKEPKHAKLPLRTPESDVEIFYYRNRIALGISRKRNGKFTYPTALVESKWSVPATTRFWHTFENMLNEVP</sequence>
<dbReference type="Proteomes" id="UP000774699">
    <property type="component" value="Unassembled WGS sequence"/>
</dbReference>
<dbReference type="PANTHER" id="PTHR36439:SF1">
    <property type="entry name" value="DUF1697 DOMAIN-CONTAINING PROTEIN"/>
    <property type="match status" value="1"/>
</dbReference>
<accession>A0A8T4CAU0</accession>
<organism evidence="1 2">
    <name type="scientific">Candidatus Iainarchaeum sp</name>
    <dbReference type="NCBI Taxonomy" id="3101447"/>
    <lineage>
        <taxon>Archaea</taxon>
        <taxon>Candidatus Iainarchaeota</taxon>
        <taxon>Candidatus Iainarchaeia</taxon>
        <taxon>Candidatus Iainarchaeales</taxon>
        <taxon>Candidatus Iainarchaeaceae</taxon>
        <taxon>Candidatus Iainarchaeum</taxon>
    </lineage>
</organism>
<protein>
    <submittedName>
        <fullName evidence="1">DUF1697 domain-containing protein</fullName>
    </submittedName>
</protein>
<comment type="caution">
    <text evidence="1">The sequence shown here is derived from an EMBL/GenBank/DDBJ whole genome shotgun (WGS) entry which is preliminary data.</text>
</comment>
<evidence type="ECO:0000313" key="1">
    <source>
        <dbReference type="EMBL" id="MBM3282245.1"/>
    </source>
</evidence>
<dbReference type="AlphaFoldDB" id="A0A8T4CAU0"/>
<dbReference type="Pfam" id="PF08002">
    <property type="entry name" value="DUF1697"/>
    <property type="match status" value="1"/>
</dbReference>
<dbReference type="InterPro" id="IPR012545">
    <property type="entry name" value="DUF1697"/>
</dbReference>
<gene>
    <name evidence="1" type="ORF">FJY86_02815</name>
</gene>
<dbReference type="PANTHER" id="PTHR36439">
    <property type="entry name" value="BLL4334 PROTEIN"/>
    <property type="match status" value="1"/>
</dbReference>